<name>B7GE56_PHATC</name>
<feature type="region of interest" description="Disordered" evidence="1">
    <location>
        <begin position="95"/>
        <end position="115"/>
    </location>
</feature>
<dbReference type="Proteomes" id="UP000000759">
    <property type="component" value="Chromosome 30"/>
</dbReference>
<dbReference type="AlphaFoldDB" id="B7GE56"/>
<sequence length="185" mass="20267">MKNDDNNNNNMDCSVSSRTAALAHILPYQASHVADYVNAQTAWHDAVTQTHRPTDPVPTSATYYTVVEALHDALVRVQHDVQELQRVYATFTDDDDTASTTTTMPSSRRRREDGNAKELLRTHLDRTVRVLQSIDGGVALGHHRHGIPAITPRNSRDGALVAVATLRASVAALPGEWREAPPASV</sequence>
<evidence type="ECO:0000313" key="2">
    <source>
        <dbReference type="EMBL" id="EEC43047.1"/>
    </source>
</evidence>
<dbReference type="EMBL" id="CM000632">
    <property type="protein sequence ID" value="EEC43047.1"/>
    <property type="molecule type" value="Genomic_DNA"/>
</dbReference>
<keyword evidence="3" id="KW-1185">Reference proteome</keyword>
<dbReference type="InParanoid" id="B7GE56"/>
<evidence type="ECO:0000256" key="1">
    <source>
        <dbReference type="SAM" id="MobiDB-lite"/>
    </source>
</evidence>
<accession>B7GE56</accession>
<proteinExistence type="predicted"/>
<dbReference type="GeneID" id="7199307"/>
<gene>
    <name evidence="2" type="ORF">PHATRDRAFT_41411</name>
</gene>
<organism evidence="2 3">
    <name type="scientific">Phaeodactylum tricornutum (strain CCAP 1055/1)</name>
    <dbReference type="NCBI Taxonomy" id="556484"/>
    <lineage>
        <taxon>Eukaryota</taxon>
        <taxon>Sar</taxon>
        <taxon>Stramenopiles</taxon>
        <taxon>Ochrophyta</taxon>
        <taxon>Bacillariophyta</taxon>
        <taxon>Bacillariophyceae</taxon>
        <taxon>Bacillariophycidae</taxon>
        <taxon>Naviculales</taxon>
        <taxon>Phaeodactylaceae</taxon>
        <taxon>Phaeodactylum</taxon>
    </lineage>
</organism>
<evidence type="ECO:0000313" key="3">
    <source>
        <dbReference type="Proteomes" id="UP000000759"/>
    </source>
</evidence>
<reference evidence="3" key="2">
    <citation type="submission" date="2008-08" db="EMBL/GenBank/DDBJ databases">
        <authorList>
            <consortium name="Diatom Consortium"/>
            <person name="Grigoriev I."/>
            <person name="Grimwood J."/>
            <person name="Kuo A."/>
            <person name="Otillar R.P."/>
            <person name="Salamov A."/>
            <person name="Detter J.C."/>
            <person name="Lindquist E."/>
            <person name="Shapiro H."/>
            <person name="Lucas S."/>
            <person name="Glavina del Rio T."/>
            <person name="Pitluck S."/>
            <person name="Rokhsar D."/>
            <person name="Bowler C."/>
        </authorList>
    </citation>
    <scope>GENOME REANNOTATION</scope>
    <source>
        <strain evidence="3">CCAP 1055/1</strain>
    </source>
</reference>
<dbReference type="HOGENOM" id="CLU_1463986_0_0_1"/>
<dbReference type="PaxDb" id="2850-Phatr41411"/>
<dbReference type="RefSeq" id="XP_002185378.1">
    <property type="nucleotide sequence ID" value="XM_002185342.1"/>
</dbReference>
<reference evidence="2 3" key="1">
    <citation type="journal article" date="2008" name="Nature">
        <title>The Phaeodactylum genome reveals the evolutionary history of diatom genomes.</title>
        <authorList>
            <person name="Bowler C."/>
            <person name="Allen A.E."/>
            <person name="Badger J.H."/>
            <person name="Grimwood J."/>
            <person name="Jabbari K."/>
            <person name="Kuo A."/>
            <person name="Maheswari U."/>
            <person name="Martens C."/>
            <person name="Maumus F."/>
            <person name="Otillar R.P."/>
            <person name="Rayko E."/>
            <person name="Salamov A."/>
            <person name="Vandepoele K."/>
            <person name="Beszteri B."/>
            <person name="Gruber A."/>
            <person name="Heijde M."/>
            <person name="Katinka M."/>
            <person name="Mock T."/>
            <person name="Valentin K."/>
            <person name="Verret F."/>
            <person name="Berges J.A."/>
            <person name="Brownlee C."/>
            <person name="Cadoret J.P."/>
            <person name="Chiovitti A."/>
            <person name="Choi C.J."/>
            <person name="Coesel S."/>
            <person name="De Martino A."/>
            <person name="Detter J.C."/>
            <person name="Durkin C."/>
            <person name="Falciatore A."/>
            <person name="Fournet J."/>
            <person name="Haruta M."/>
            <person name="Huysman M.J."/>
            <person name="Jenkins B.D."/>
            <person name="Jiroutova K."/>
            <person name="Jorgensen R.E."/>
            <person name="Joubert Y."/>
            <person name="Kaplan A."/>
            <person name="Kroger N."/>
            <person name="Kroth P.G."/>
            <person name="La Roche J."/>
            <person name="Lindquist E."/>
            <person name="Lommer M."/>
            <person name="Martin-Jezequel V."/>
            <person name="Lopez P.J."/>
            <person name="Lucas S."/>
            <person name="Mangogna M."/>
            <person name="McGinnis K."/>
            <person name="Medlin L.K."/>
            <person name="Montsant A."/>
            <person name="Oudot-Le Secq M.P."/>
            <person name="Napoli C."/>
            <person name="Obornik M."/>
            <person name="Parker M.S."/>
            <person name="Petit J.L."/>
            <person name="Porcel B.M."/>
            <person name="Poulsen N."/>
            <person name="Robison M."/>
            <person name="Rychlewski L."/>
            <person name="Rynearson T.A."/>
            <person name="Schmutz J."/>
            <person name="Shapiro H."/>
            <person name="Siaut M."/>
            <person name="Stanley M."/>
            <person name="Sussman M.R."/>
            <person name="Taylor A.R."/>
            <person name="Vardi A."/>
            <person name="von Dassow P."/>
            <person name="Vyverman W."/>
            <person name="Willis A."/>
            <person name="Wyrwicz L.S."/>
            <person name="Rokhsar D.S."/>
            <person name="Weissenbach J."/>
            <person name="Armbrust E.V."/>
            <person name="Green B.R."/>
            <person name="Van de Peer Y."/>
            <person name="Grigoriev I.V."/>
        </authorList>
    </citation>
    <scope>NUCLEOTIDE SEQUENCE [LARGE SCALE GENOMIC DNA]</scope>
    <source>
        <strain evidence="2 3">CCAP 1055/1</strain>
    </source>
</reference>
<dbReference type="KEGG" id="pti:PHATRDRAFT_41411"/>
<protein>
    <submittedName>
        <fullName evidence="2">Uncharacterized protein</fullName>
    </submittedName>
</protein>